<sequence>MTFVSNYDPSIFRTSIYKASDEVRMPVHNLVNNPIHLTITVKDIDLEGLDSSTPDKAYKIRNRKYRKRQEKLQNSQVVAQSQQKTITRPTTAPPAQLSPRIRKMFGKSVKLIPIYEGTFYQNNFENSIDPKPIGLLSSSQKVQRPQTVIPKAGPRGGPRVNALESSSGSGL</sequence>
<feature type="compositionally biased region" description="Polar residues" evidence="1">
    <location>
        <begin position="73"/>
        <end position="90"/>
    </location>
</feature>
<comment type="caution">
    <text evidence="2">The sequence shown here is derived from an EMBL/GenBank/DDBJ whole genome shotgun (WGS) entry which is preliminary data.</text>
</comment>
<dbReference type="Proteomes" id="UP001470230">
    <property type="component" value="Unassembled WGS sequence"/>
</dbReference>
<name>A0ABR2GQE4_9EUKA</name>
<organism evidence="2 3">
    <name type="scientific">Tritrichomonas musculus</name>
    <dbReference type="NCBI Taxonomy" id="1915356"/>
    <lineage>
        <taxon>Eukaryota</taxon>
        <taxon>Metamonada</taxon>
        <taxon>Parabasalia</taxon>
        <taxon>Tritrichomonadida</taxon>
        <taxon>Tritrichomonadidae</taxon>
        <taxon>Tritrichomonas</taxon>
    </lineage>
</organism>
<proteinExistence type="predicted"/>
<evidence type="ECO:0000313" key="3">
    <source>
        <dbReference type="Proteomes" id="UP001470230"/>
    </source>
</evidence>
<reference evidence="2 3" key="1">
    <citation type="submission" date="2024-04" db="EMBL/GenBank/DDBJ databases">
        <title>Tritrichomonas musculus Genome.</title>
        <authorList>
            <person name="Alves-Ferreira E."/>
            <person name="Grigg M."/>
            <person name="Lorenzi H."/>
            <person name="Galac M."/>
        </authorList>
    </citation>
    <scope>NUCLEOTIDE SEQUENCE [LARGE SCALE GENOMIC DNA]</scope>
    <source>
        <strain evidence="2 3">EAF2021</strain>
    </source>
</reference>
<feature type="region of interest" description="Disordered" evidence="1">
    <location>
        <begin position="138"/>
        <end position="171"/>
    </location>
</feature>
<feature type="region of interest" description="Disordered" evidence="1">
    <location>
        <begin position="73"/>
        <end position="97"/>
    </location>
</feature>
<gene>
    <name evidence="2" type="ORF">M9Y10_040620</name>
</gene>
<evidence type="ECO:0000256" key="1">
    <source>
        <dbReference type="SAM" id="MobiDB-lite"/>
    </source>
</evidence>
<keyword evidence="3" id="KW-1185">Reference proteome</keyword>
<protein>
    <submittedName>
        <fullName evidence="2">Uncharacterized protein</fullName>
    </submittedName>
</protein>
<dbReference type="EMBL" id="JAPFFF010000075">
    <property type="protein sequence ID" value="KAK8835797.1"/>
    <property type="molecule type" value="Genomic_DNA"/>
</dbReference>
<evidence type="ECO:0000313" key="2">
    <source>
        <dbReference type="EMBL" id="KAK8835797.1"/>
    </source>
</evidence>
<accession>A0ABR2GQE4</accession>